<protein>
    <submittedName>
        <fullName evidence="1">Uncharacterized protein</fullName>
    </submittedName>
</protein>
<reference evidence="1" key="2">
    <citation type="submission" date="2020-11" db="EMBL/GenBank/DDBJ databases">
        <authorList>
            <person name="McCartney M.A."/>
            <person name="Auch B."/>
            <person name="Kono T."/>
            <person name="Mallez S."/>
            <person name="Becker A."/>
            <person name="Gohl D.M."/>
            <person name="Silverstein K.A.T."/>
            <person name="Koren S."/>
            <person name="Bechman K.B."/>
            <person name="Herman A."/>
            <person name="Abrahante J.E."/>
            <person name="Garbe J."/>
        </authorList>
    </citation>
    <scope>NUCLEOTIDE SEQUENCE</scope>
    <source>
        <strain evidence="1">Duluth1</strain>
        <tissue evidence="1">Whole animal</tissue>
    </source>
</reference>
<organism evidence="1 2">
    <name type="scientific">Dreissena polymorpha</name>
    <name type="common">Zebra mussel</name>
    <name type="synonym">Mytilus polymorpha</name>
    <dbReference type="NCBI Taxonomy" id="45954"/>
    <lineage>
        <taxon>Eukaryota</taxon>
        <taxon>Metazoa</taxon>
        <taxon>Spiralia</taxon>
        <taxon>Lophotrochozoa</taxon>
        <taxon>Mollusca</taxon>
        <taxon>Bivalvia</taxon>
        <taxon>Autobranchia</taxon>
        <taxon>Heteroconchia</taxon>
        <taxon>Euheterodonta</taxon>
        <taxon>Imparidentia</taxon>
        <taxon>Neoheterodontei</taxon>
        <taxon>Myida</taxon>
        <taxon>Dreissenoidea</taxon>
        <taxon>Dreissenidae</taxon>
        <taxon>Dreissena</taxon>
    </lineage>
</organism>
<dbReference type="EMBL" id="JAIWYP010000010">
    <property type="protein sequence ID" value="KAH3754889.1"/>
    <property type="molecule type" value="Genomic_DNA"/>
</dbReference>
<name>A0A9D4DSQ2_DREPO</name>
<dbReference type="Proteomes" id="UP000828390">
    <property type="component" value="Unassembled WGS sequence"/>
</dbReference>
<sequence>MSPLADSFPLPFGRLSLDDHDIEQEVVSVHNYEIIIDENEAGFNGTQHEPNLQPTEMVQYQSLLRKEANDHSDYSIFEHI</sequence>
<accession>A0A9D4DSQ2</accession>
<gene>
    <name evidence="1" type="ORF">DPMN_189569</name>
</gene>
<dbReference type="AlphaFoldDB" id="A0A9D4DSQ2"/>
<proteinExistence type="predicted"/>
<reference evidence="1" key="1">
    <citation type="journal article" date="2019" name="bioRxiv">
        <title>The Genome of the Zebra Mussel, Dreissena polymorpha: A Resource for Invasive Species Research.</title>
        <authorList>
            <person name="McCartney M.A."/>
            <person name="Auch B."/>
            <person name="Kono T."/>
            <person name="Mallez S."/>
            <person name="Zhang Y."/>
            <person name="Obille A."/>
            <person name="Becker A."/>
            <person name="Abrahante J.E."/>
            <person name="Garbe J."/>
            <person name="Badalamenti J.P."/>
            <person name="Herman A."/>
            <person name="Mangelson H."/>
            <person name="Liachko I."/>
            <person name="Sullivan S."/>
            <person name="Sone E.D."/>
            <person name="Koren S."/>
            <person name="Silverstein K.A.T."/>
            <person name="Beckman K.B."/>
            <person name="Gohl D.M."/>
        </authorList>
    </citation>
    <scope>NUCLEOTIDE SEQUENCE</scope>
    <source>
        <strain evidence="1">Duluth1</strain>
        <tissue evidence="1">Whole animal</tissue>
    </source>
</reference>
<keyword evidence="2" id="KW-1185">Reference proteome</keyword>
<evidence type="ECO:0000313" key="1">
    <source>
        <dbReference type="EMBL" id="KAH3754889.1"/>
    </source>
</evidence>
<comment type="caution">
    <text evidence="1">The sequence shown here is derived from an EMBL/GenBank/DDBJ whole genome shotgun (WGS) entry which is preliminary data.</text>
</comment>
<evidence type="ECO:0000313" key="2">
    <source>
        <dbReference type="Proteomes" id="UP000828390"/>
    </source>
</evidence>